<protein>
    <submittedName>
        <fullName evidence="1">DUF1796 family putative cysteine peptidase</fullName>
    </submittedName>
</protein>
<dbReference type="InterPro" id="IPR014903">
    <property type="entry name" value="DUF1796"/>
</dbReference>
<dbReference type="Pfam" id="PF08795">
    <property type="entry name" value="DUF1796"/>
    <property type="match status" value="1"/>
</dbReference>
<evidence type="ECO:0000313" key="1">
    <source>
        <dbReference type="EMBL" id="WDH81612.1"/>
    </source>
</evidence>
<dbReference type="AlphaFoldDB" id="A0AAX3MW92"/>
<dbReference type="EMBL" id="CP118101">
    <property type="protein sequence ID" value="WDH81612.1"/>
    <property type="molecule type" value="Genomic_DNA"/>
</dbReference>
<dbReference type="RefSeq" id="WP_047910787.1">
    <property type="nucleotide sequence ID" value="NZ_CP118101.1"/>
</dbReference>
<dbReference type="Proteomes" id="UP001220962">
    <property type="component" value="Chromosome"/>
</dbReference>
<proteinExistence type="predicted"/>
<evidence type="ECO:0000313" key="2">
    <source>
        <dbReference type="Proteomes" id="UP001220962"/>
    </source>
</evidence>
<name>A0AAX3MW92_9BACL</name>
<gene>
    <name evidence="1" type="ORF">PUW23_19115</name>
</gene>
<sequence length="222" mass="25642">MSVQDLKKNYDLIVSLGISCAPAIQLRRHNLRRISLPLDWMISTRLSDVNRLLQHRYQGFMEMNNLQVLEDTHIMLEDGNPVFHDRGGLVESYMIKDTLYNIISVHDFPLVPGQHWSVLYPEYKEKLQRRIQRFYDKLAGSSSTLFIRWSASYEETFHLRAILSQLTLSEFRILVLNPVEGQYGITDAGWNLDRVCSLNVPPDMNALATWDELLAGMTISEG</sequence>
<reference evidence="1" key="1">
    <citation type="submission" date="2023-02" db="EMBL/GenBank/DDBJ databases">
        <title>Pathogen: clinical or host-associated sample.</title>
        <authorList>
            <person name="Hergert J."/>
            <person name="Casey R."/>
            <person name="Wagner J."/>
            <person name="Young E.L."/>
            <person name="Oakeson K.F."/>
        </authorList>
    </citation>
    <scope>NUCLEOTIDE SEQUENCE</scope>
    <source>
        <strain evidence="1">2022CK-00830</strain>
    </source>
</reference>
<accession>A0AAX3MW92</accession>
<organism evidence="1 2">
    <name type="scientific">Paenibacillus urinalis</name>
    <dbReference type="NCBI Taxonomy" id="521520"/>
    <lineage>
        <taxon>Bacteria</taxon>
        <taxon>Bacillati</taxon>
        <taxon>Bacillota</taxon>
        <taxon>Bacilli</taxon>
        <taxon>Bacillales</taxon>
        <taxon>Paenibacillaceae</taxon>
        <taxon>Paenibacillus</taxon>
    </lineage>
</organism>